<name>A0ABR3WH26_9PEZI</name>
<dbReference type="InterPro" id="IPR051694">
    <property type="entry name" value="Immunoregulatory_rcpt-like"/>
</dbReference>
<reference evidence="7 8" key="1">
    <citation type="journal article" date="2024" name="IMA Fungus">
        <title>IMA Genome - F19 : A genome assembly and annotation guide to empower mycologists, including annotated draft genome sequences of Ceratocystis pirilliformis, Diaporthe australafricana, Fusarium ophioides, Paecilomyces lecythidis, and Sporothrix stenoceras.</title>
        <authorList>
            <person name="Aylward J."/>
            <person name="Wilson A.M."/>
            <person name="Visagie C.M."/>
            <person name="Spraker J."/>
            <person name="Barnes I."/>
            <person name="Buitendag C."/>
            <person name="Ceriani C."/>
            <person name="Del Mar Angel L."/>
            <person name="du Plessis D."/>
            <person name="Fuchs T."/>
            <person name="Gasser K."/>
            <person name="Kramer D."/>
            <person name="Li W."/>
            <person name="Munsamy K."/>
            <person name="Piso A."/>
            <person name="Price J.L."/>
            <person name="Sonnekus B."/>
            <person name="Thomas C."/>
            <person name="van der Nest A."/>
            <person name="van Dijk A."/>
            <person name="van Heerden A."/>
            <person name="van Vuuren N."/>
            <person name="Yilmaz N."/>
            <person name="Duong T.A."/>
            <person name="van der Merwe N.A."/>
            <person name="Wingfield M.J."/>
            <person name="Wingfield B.D."/>
        </authorList>
    </citation>
    <scope>NUCLEOTIDE SEQUENCE [LARGE SCALE GENOMIC DNA]</scope>
    <source>
        <strain evidence="7 8">CMW 18300</strain>
    </source>
</reference>
<evidence type="ECO:0000256" key="6">
    <source>
        <dbReference type="SAM" id="Phobius"/>
    </source>
</evidence>
<comment type="subcellular location">
    <subcellularLocation>
        <location evidence="1">Membrane</location>
        <topology evidence="1">Single-pass membrane protein</topology>
    </subcellularLocation>
</comment>
<evidence type="ECO:0008006" key="9">
    <source>
        <dbReference type="Google" id="ProtNLM"/>
    </source>
</evidence>
<evidence type="ECO:0000313" key="7">
    <source>
        <dbReference type="EMBL" id="KAL1861689.1"/>
    </source>
</evidence>
<keyword evidence="3 6" id="KW-1133">Transmembrane helix</keyword>
<feature type="compositionally biased region" description="Low complexity" evidence="5">
    <location>
        <begin position="106"/>
        <end position="157"/>
    </location>
</feature>
<dbReference type="PANTHER" id="PTHR15549">
    <property type="entry name" value="PAIRED IMMUNOGLOBULIN-LIKE TYPE 2 RECEPTOR"/>
    <property type="match status" value="1"/>
</dbReference>
<proteinExistence type="predicted"/>
<keyword evidence="4 6" id="KW-0472">Membrane</keyword>
<evidence type="ECO:0000256" key="1">
    <source>
        <dbReference type="ARBA" id="ARBA00004167"/>
    </source>
</evidence>
<protein>
    <recommendedName>
        <fullName evidence="9">Mid2 domain-containing protein</fullName>
    </recommendedName>
</protein>
<organism evidence="7 8">
    <name type="scientific">Diaporthe australafricana</name>
    <dbReference type="NCBI Taxonomy" id="127596"/>
    <lineage>
        <taxon>Eukaryota</taxon>
        <taxon>Fungi</taxon>
        <taxon>Dikarya</taxon>
        <taxon>Ascomycota</taxon>
        <taxon>Pezizomycotina</taxon>
        <taxon>Sordariomycetes</taxon>
        <taxon>Sordariomycetidae</taxon>
        <taxon>Diaporthales</taxon>
        <taxon>Diaporthaceae</taxon>
        <taxon>Diaporthe</taxon>
    </lineage>
</organism>
<dbReference type="EMBL" id="JAWRVE010000083">
    <property type="protein sequence ID" value="KAL1861689.1"/>
    <property type="molecule type" value="Genomic_DNA"/>
</dbReference>
<keyword evidence="8" id="KW-1185">Reference proteome</keyword>
<evidence type="ECO:0000313" key="8">
    <source>
        <dbReference type="Proteomes" id="UP001583177"/>
    </source>
</evidence>
<dbReference type="Proteomes" id="UP001583177">
    <property type="component" value="Unassembled WGS sequence"/>
</dbReference>
<evidence type="ECO:0000256" key="4">
    <source>
        <dbReference type="ARBA" id="ARBA00023136"/>
    </source>
</evidence>
<accession>A0ABR3WH26</accession>
<comment type="caution">
    <text evidence="7">The sequence shown here is derived from an EMBL/GenBank/DDBJ whole genome shotgun (WGS) entry which is preliminary data.</text>
</comment>
<sequence length="288" mass="30824">MATWGDFSDNVVYVKGASVNIVWQAPQNIATSVTLYQANLTDGNVIGDFEYITKSVVNATEFQWRVITDKDLALSNVFLLSIYIEGGTVVEASSHYFNISSKSVDSTTTTGSSILSSTTSSSTTSSSVSVDVPTSTESSLSTSTSTDSTTTPSTASSNGVSKGAMIGMGVAIPCAIILGLAVGWFFFGRRRRRQQNGQNHAPGGDSSRDAMTSPEHSSMYAASQPSQHGQFYGAVPRESSPRAEMTGQTKPVELQQRLTDYEMSGEGRTAPHYELYAPGPDRPRMNSF</sequence>
<evidence type="ECO:0000256" key="5">
    <source>
        <dbReference type="SAM" id="MobiDB-lite"/>
    </source>
</evidence>
<feature type="compositionally biased region" description="Polar residues" evidence="5">
    <location>
        <begin position="214"/>
        <end position="229"/>
    </location>
</feature>
<evidence type="ECO:0000256" key="3">
    <source>
        <dbReference type="ARBA" id="ARBA00022989"/>
    </source>
</evidence>
<feature type="region of interest" description="Disordered" evidence="5">
    <location>
        <begin position="102"/>
        <end position="160"/>
    </location>
</feature>
<gene>
    <name evidence="7" type="ORF">Daus18300_008657</name>
</gene>
<keyword evidence="2 6" id="KW-0812">Transmembrane</keyword>
<feature type="transmembrane region" description="Helical" evidence="6">
    <location>
        <begin position="164"/>
        <end position="187"/>
    </location>
</feature>
<feature type="region of interest" description="Disordered" evidence="5">
    <location>
        <begin position="195"/>
        <end position="288"/>
    </location>
</feature>
<evidence type="ECO:0000256" key="2">
    <source>
        <dbReference type="ARBA" id="ARBA00022692"/>
    </source>
</evidence>